<evidence type="ECO:0000313" key="1">
    <source>
        <dbReference type="EMBL" id="EEF51307.1"/>
    </source>
</evidence>
<dbReference type="InParanoid" id="B9RCN7"/>
<organism evidence="1 2">
    <name type="scientific">Ricinus communis</name>
    <name type="common">Castor bean</name>
    <dbReference type="NCBI Taxonomy" id="3988"/>
    <lineage>
        <taxon>Eukaryota</taxon>
        <taxon>Viridiplantae</taxon>
        <taxon>Streptophyta</taxon>
        <taxon>Embryophyta</taxon>
        <taxon>Tracheophyta</taxon>
        <taxon>Spermatophyta</taxon>
        <taxon>Magnoliopsida</taxon>
        <taxon>eudicotyledons</taxon>
        <taxon>Gunneridae</taxon>
        <taxon>Pentapetalae</taxon>
        <taxon>rosids</taxon>
        <taxon>fabids</taxon>
        <taxon>Malpighiales</taxon>
        <taxon>Euphorbiaceae</taxon>
        <taxon>Acalyphoideae</taxon>
        <taxon>Acalypheae</taxon>
        <taxon>Ricinus</taxon>
    </lineage>
</organism>
<dbReference type="Proteomes" id="UP000008311">
    <property type="component" value="Unassembled WGS sequence"/>
</dbReference>
<reference evidence="2" key="1">
    <citation type="journal article" date="2010" name="Nat. Biotechnol.">
        <title>Draft genome sequence of the oilseed species Ricinus communis.</title>
        <authorList>
            <person name="Chan A.P."/>
            <person name="Crabtree J."/>
            <person name="Zhao Q."/>
            <person name="Lorenzi H."/>
            <person name="Orvis J."/>
            <person name="Puiu D."/>
            <person name="Melake-Berhan A."/>
            <person name="Jones K.M."/>
            <person name="Redman J."/>
            <person name="Chen G."/>
            <person name="Cahoon E.B."/>
            <person name="Gedil M."/>
            <person name="Stanke M."/>
            <person name="Haas B.J."/>
            <person name="Wortman J.R."/>
            <person name="Fraser-Liggett C.M."/>
            <person name="Ravel J."/>
            <person name="Rabinowicz P.D."/>
        </authorList>
    </citation>
    <scope>NUCLEOTIDE SEQUENCE [LARGE SCALE GENOMIC DNA]</scope>
    <source>
        <strain evidence="2">cv. Hale</strain>
    </source>
</reference>
<sequence>MNVNVKVRESAWCAIQMERWKIEKVERKPVKPVKPERAGVWGPSGNIGGYAM</sequence>
<dbReference type="AlphaFoldDB" id="B9RCN7"/>
<accession>B9RCN7</accession>
<proteinExistence type="predicted"/>
<protein>
    <submittedName>
        <fullName evidence="1">Uncharacterized protein</fullName>
    </submittedName>
</protein>
<keyword evidence="2" id="KW-1185">Reference proteome</keyword>
<gene>
    <name evidence="1" type="ORF">RCOM_1691020</name>
</gene>
<dbReference type="EMBL" id="EQ973774">
    <property type="protein sequence ID" value="EEF51307.1"/>
    <property type="molecule type" value="Genomic_DNA"/>
</dbReference>
<name>B9RCN7_RICCO</name>
<evidence type="ECO:0000313" key="2">
    <source>
        <dbReference type="Proteomes" id="UP000008311"/>
    </source>
</evidence>